<dbReference type="PANTHER" id="PTHR15417">
    <property type="entry name" value="PROTEIN PHOSPHATASE INHIBITOR AND DOPAMINE- AND CAMP-REGULATED NEURONAL PHOSPHOPROTEIN"/>
    <property type="match status" value="1"/>
</dbReference>
<keyword evidence="7" id="KW-0650">Protein phosphatase inhibitor</keyword>
<dbReference type="Proteomes" id="UP001591681">
    <property type="component" value="Unassembled WGS sequence"/>
</dbReference>
<evidence type="ECO:0000256" key="3">
    <source>
        <dbReference type="ARBA" id="ARBA00007775"/>
    </source>
</evidence>
<gene>
    <name evidence="11" type="ORF">ACEWY4_002591</name>
</gene>
<keyword evidence="5" id="KW-0963">Cytoplasm</keyword>
<organism evidence="11 12">
    <name type="scientific">Coilia grayii</name>
    <name type="common">Gray's grenadier anchovy</name>
    <dbReference type="NCBI Taxonomy" id="363190"/>
    <lineage>
        <taxon>Eukaryota</taxon>
        <taxon>Metazoa</taxon>
        <taxon>Chordata</taxon>
        <taxon>Craniata</taxon>
        <taxon>Vertebrata</taxon>
        <taxon>Euteleostomi</taxon>
        <taxon>Actinopterygii</taxon>
        <taxon>Neopterygii</taxon>
        <taxon>Teleostei</taxon>
        <taxon>Clupei</taxon>
        <taxon>Clupeiformes</taxon>
        <taxon>Clupeoidei</taxon>
        <taxon>Engraulidae</taxon>
        <taxon>Coilinae</taxon>
        <taxon>Coilia</taxon>
    </lineage>
</organism>
<evidence type="ECO:0000256" key="2">
    <source>
        <dbReference type="ARBA" id="ARBA00004496"/>
    </source>
</evidence>
<evidence type="ECO:0000256" key="5">
    <source>
        <dbReference type="ARBA" id="ARBA00022490"/>
    </source>
</evidence>
<dbReference type="Pfam" id="PF05395">
    <property type="entry name" value="DARPP-32"/>
    <property type="match status" value="1"/>
</dbReference>
<feature type="compositionally biased region" description="Pro residues" evidence="10">
    <location>
        <begin position="25"/>
        <end position="39"/>
    </location>
</feature>
<feature type="compositionally biased region" description="Polar residues" evidence="10">
    <location>
        <begin position="177"/>
        <end position="197"/>
    </location>
</feature>
<feature type="compositionally biased region" description="Basic and acidic residues" evidence="10">
    <location>
        <begin position="213"/>
        <end position="225"/>
    </location>
</feature>
<evidence type="ECO:0000256" key="7">
    <source>
        <dbReference type="ARBA" id="ARBA00023272"/>
    </source>
</evidence>
<dbReference type="AlphaFoldDB" id="A0ABD1KNU4"/>
<comment type="function">
    <text evidence="1">Inhibitor of protein-phosphatase 1.</text>
</comment>
<feature type="compositionally biased region" description="Acidic residues" evidence="10">
    <location>
        <begin position="198"/>
        <end position="212"/>
    </location>
</feature>
<dbReference type="PANTHER" id="PTHR15417:SF2">
    <property type="entry name" value="PROTEIN PHOSPHATASE 1 REGULATORY SUBUNIT 1B"/>
    <property type="match status" value="1"/>
</dbReference>
<accession>A0ABD1KNU4</accession>
<comment type="subcellular location">
    <subcellularLocation>
        <location evidence="2">Cytoplasm</location>
    </subcellularLocation>
</comment>
<evidence type="ECO:0000313" key="12">
    <source>
        <dbReference type="Proteomes" id="UP001591681"/>
    </source>
</evidence>
<feature type="region of interest" description="Disordered" evidence="10">
    <location>
        <begin position="141"/>
        <end position="225"/>
    </location>
</feature>
<sequence length="225" mass="25006">MVPRPCRKAPRRVSFCCMGGRETPLEPPSGAPLWSPPLEPSSGGRGPCVDSVVKAKGKGKCREELALSDRTCGWGRLIRRRRPTPATLFRVADQPSPEDDNSSHQWVVGENGVLKPKRANPNVYQPPSLKAVQQMAEAQMQKLGVYPHMEEESEDYPGQGEEDEETVLTESRDQQEEVGSTDTGSEMSTAKAVTQSGVEEENEEEEEEEEVEKEPKKEEGSRKRE</sequence>
<dbReference type="EMBL" id="JBHFQA010000003">
    <property type="protein sequence ID" value="KAL2100830.1"/>
    <property type="molecule type" value="Genomic_DNA"/>
</dbReference>
<keyword evidence="12" id="KW-1185">Reference proteome</keyword>
<evidence type="ECO:0000256" key="4">
    <source>
        <dbReference type="ARBA" id="ARBA00020090"/>
    </source>
</evidence>
<feature type="compositionally biased region" description="Acidic residues" evidence="10">
    <location>
        <begin position="151"/>
        <end position="167"/>
    </location>
</feature>
<dbReference type="GO" id="GO:0005737">
    <property type="term" value="C:cytoplasm"/>
    <property type="evidence" value="ECO:0007669"/>
    <property type="project" value="UniProtKB-SubCell"/>
</dbReference>
<protein>
    <recommendedName>
        <fullName evidence="4">Protein phosphatase 1 regulatory subunit 1B</fullName>
    </recommendedName>
    <alternativeName>
        <fullName evidence="8">DARPP-32</fullName>
    </alternativeName>
    <alternativeName>
        <fullName evidence="9">Dopamine- and cAMP-regulated neuronal phosphoprotein</fullName>
    </alternativeName>
</protein>
<comment type="similarity">
    <text evidence="3">Belongs to the protein phosphatase inhibitor 1 family.</text>
</comment>
<comment type="caution">
    <text evidence="11">The sequence shown here is derived from an EMBL/GenBank/DDBJ whole genome shotgun (WGS) entry which is preliminary data.</text>
</comment>
<name>A0ABD1KNU4_9TELE</name>
<evidence type="ECO:0000256" key="10">
    <source>
        <dbReference type="SAM" id="MobiDB-lite"/>
    </source>
</evidence>
<dbReference type="InterPro" id="IPR008466">
    <property type="entry name" value="PPP1R1A/B/C"/>
</dbReference>
<evidence type="ECO:0000313" key="11">
    <source>
        <dbReference type="EMBL" id="KAL2100830.1"/>
    </source>
</evidence>
<proteinExistence type="inferred from homology"/>
<evidence type="ECO:0000256" key="8">
    <source>
        <dbReference type="ARBA" id="ARBA00029874"/>
    </source>
</evidence>
<evidence type="ECO:0000256" key="6">
    <source>
        <dbReference type="ARBA" id="ARBA00022553"/>
    </source>
</evidence>
<dbReference type="GO" id="GO:0004864">
    <property type="term" value="F:protein phosphatase inhibitor activity"/>
    <property type="evidence" value="ECO:0007669"/>
    <property type="project" value="UniProtKB-KW"/>
</dbReference>
<reference evidence="11 12" key="1">
    <citation type="submission" date="2024-09" db="EMBL/GenBank/DDBJ databases">
        <title>A chromosome-level genome assembly of Gray's grenadier anchovy, Coilia grayii.</title>
        <authorList>
            <person name="Fu Z."/>
        </authorList>
    </citation>
    <scope>NUCLEOTIDE SEQUENCE [LARGE SCALE GENOMIC DNA]</scope>
    <source>
        <strain evidence="11">G4</strain>
        <tissue evidence="11">Muscle</tissue>
    </source>
</reference>
<feature type="region of interest" description="Disordered" evidence="10">
    <location>
        <begin position="21"/>
        <end position="46"/>
    </location>
</feature>
<evidence type="ECO:0000256" key="1">
    <source>
        <dbReference type="ARBA" id="ARBA00002900"/>
    </source>
</evidence>
<keyword evidence="6" id="KW-0597">Phosphoprotein</keyword>
<evidence type="ECO:0000256" key="9">
    <source>
        <dbReference type="ARBA" id="ARBA00030254"/>
    </source>
</evidence>